<keyword evidence="2 4" id="KW-0547">Nucleotide-binding</keyword>
<keyword evidence="1" id="KW-0436">Ligase</keyword>
<evidence type="ECO:0000256" key="1">
    <source>
        <dbReference type="ARBA" id="ARBA00022598"/>
    </source>
</evidence>
<dbReference type="Proteomes" id="UP001596157">
    <property type="component" value="Unassembled WGS sequence"/>
</dbReference>
<accession>A0ABW0ESB7</accession>
<feature type="domain" description="ATP-grasp" evidence="5">
    <location>
        <begin position="115"/>
        <end position="313"/>
    </location>
</feature>
<keyword evidence="3 4" id="KW-0067">ATP-binding</keyword>
<name>A0ABW0ESB7_9PSEU</name>
<dbReference type="InterPro" id="IPR052032">
    <property type="entry name" value="ATP-dep_AA_Ligase"/>
</dbReference>
<comment type="caution">
    <text evidence="6">The sequence shown here is derived from an EMBL/GenBank/DDBJ whole genome shotgun (WGS) entry which is preliminary data.</text>
</comment>
<proteinExistence type="predicted"/>
<keyword evidence="7" id="KW-1185">Reference proteome</keyword>
<sequence>MSASGSVVLVDVYGPTMRLMRAFADAGRRVVRVQSTPEVPPSYRPGFDPDAFAINIVHTGDFAALVAAVAEYEPAAVLTAGELGVELADALAEALGLPGNGTALSEARRNKFGQNEALRAAGVPAARQLLVSSAEELELWHEELGGRVVVKPVRSMGNDGVSFCDTPQDSVDAYKALHGHPNTFDIINEGVVAQEYLVGVEYAVDTASCRGHHRITDVWQYTKINVNGVVDRMAGHFTVGPDNPVWSVLGDYARRVLDALGVGYGPAHLEVIVTDDGPRLVEGGFRIAGASVPLYAELAAGESQITWTLDAYLDPDRFVAEHERPYRLVNHVAQAFPTSPVSGVLRSYPGLEAVRRLESFHSVIEHVSPGERLSRTVCNSTEPLIIALAHPRPEVVASDLASVNYLDGPGFYDVEEDTP</sequence>
<evidence type="ECO:0000256" key="4">
    <source>
        <dbReference type="PROSITE-ProRule" id="PRU00409"/>
    </source>
</evidence>
<gene>
    <name evidence="6" type="ORF">ACFPM7_18685</name>
</gene>
<dbReference type="Gene3D" id="3.30.470.20">
    <property type="entry name" value="ATP-grasp fold, B domain"/>
    <property type="match status" value="1"/>
</dbReference>
<dbReference type="PANTHER" id="PTHR43585:SF2">
    <property type="entry name" value="ATP-GRASP ENZYME FSQD"/>
    <property type="match status" value="1"/>
</dbReference>
<evidence type="ECO:0000256" key="3">
    <source>
        <dbReference type="ARBA" id="ARBA00022840"/>
    </source>
</evidence>
<protein>
    <submittedName>
        <fullName evidence="6">ATP-grasp domain-containing protein</fullName>
    </submittedName>
</protein>
<organism evidence="6 7">
    <name type="scientific">Actinokineospora guangxiensis</name>
    <dbReference type="NCBI Taxonomy" id="1490288"/>
    <lineage>
        <taxon>Bacteria</taxon>
        <taxon>Bacillati</taxon>
        <taxon>Actinomycetota</taxon>
        <taxon>Actinomycetes</taxon>
        <taxon>Pseudonocardiales</taxon>
        <taxon>Pseudonocardiaceae</taxon>
        <taxon>Actinokineospora</taxon>
    </lineage>
</organism>
<dbReference type="PANTHER" id="PTHR43585">
    <property type="entry name" value="FUMIPYRROLE BIOSYNTHESIS PROTEIN C"/>
    <property type="match status" value="1"/>
</dbReference>
<dbReference type="Pfam" id="PF13535">
    <property type="entry name" value="ATP-grasp_4"/>
    <property type="match status" value="1"/>
</dbReference>
<reference evidence="7" key="1">
    <citation type="journal article" date="2019" name="Int. J. Syst. Evol. Microbiol.">
        <title>The Global Catalogue of Microorganisms (GCM) 10K type strain sequencing project: providing services to taxonomists for standard genome sequencing and annotation.</title>
        <authorList>
            <consortium name="The Broad Institute Genomics Platform"/>
            <consortium name="The Broad Institute Genome Sequencing Center for Infectious Disease"/>
            <person name="Wu L."/>
            <person name="Ma J."/>
        </authorList>
    </citation>
    <scope>NUCLEOTIDE SEQUENCE [LARGE SCALE GENOMIC DNA]</scope>
    <source>
        <strain evidence="7">CCUG 59778</strain>
    </source>
</reference>
<dbReference type="SUPFAM" id="SSF56059">
    <property type="entry name" value="Glutathione synthetase ATP-binding domain-like"/>
    <property type="match status" value="1"/>
</dbReference>
<evidence type="ECO:0000256" key="2">
    <source>
        <dbReference type="ARBA" id="ARBA00022741"/>
    </source>
</evidence>
<dbReference type="EMBL" id="JBHSKF010000009">
    <property type="protein sequence ID" value="MFC5289081.1"/>
    <property type="molecule type" value="Genomic_DNA"/>
</dbReference>
<evidence type="ECO:0000313" key="7">
    <source>
        <dbReference type="Proteomes" id="UP001596157"/>
    </source>
</evidence>
<evidence type="ECO:0000313" key="6">
    <source>
        <dbReference type="EMBL" id="MFC5289081.1"/>
    </source>
</evidence>
<dbReference type="InterPro" id="IPR011761">
    <property type="entry name" value="ATP-grasp"/>
</dbReference>
<dbReference type="RefSeq" id="WP_378248925.1">
    <property type="nucleotide sequence ID" value="NZ_JBHSKF010000009.1"/>
</dbReference>
<dbReference type="NCBIfam" id="NF005543">
    <property type="entry name" value="PRK07206.1"/>
    <property type="match status" value="1"/>
</dbReference>
<evidence type="ECO:0000259" key="5">
    <source>
        <dbReference type="PROSITE" id="PS50975"/>
    </source>
</evidence>
<dbReference type="PROSITE" id="PS50975">
    <property type="entry name" value="ATP_GRASP"/>
    <property type="match status" value="1"/>
</dbReference>